<keyword evidence="3" id="KW-1185">Reference proteome</keyword>
<dbReference type="EMBL" id="QPKV01000014">
    <property type="protein sequence ID" value="RDC54363.1"/>
    <property type="molecule type" value="Genomic_DNA"/>
</dbReference>
<feature type="transmembrane region" description="Helical" evidence="1">
    <location>
        <begin position="47"/>
        <end position="66"/>
    </location>
</feature>
<comment type="caution">
    <text evidence="2">The sequence shown here is derived from an EMBL/GenBank/DDBJ whole genome shotgun (WGS) entry which is preliminary data.</text>
</comment>
<evidence type="ECO:0000256" key="1">
    <source>
        <dbReference type="SAM" id="Phobius"/>
    </source>
</evidence>
<sequence length="80" mass="9773">MNSFNTRKSSKNTRYKILRKAKETFFFKSTLLSRHELRTLFIKMRSIIRSQIIAYFWYFGCRYFFIYSQNSIFEAHFGCG</sequence>
<keyword evidence="1" id="KW-0472">Membrane</keyword>
<name>A0A369PP39_9SPHI</name>
<evidence type="ECO:0000313" key="2">
    <source>
        <dbReference type="EMBL" id="RDC54363.1"/>
    </source>
</evidence>
<keyword evidence="1" id="KW-1133">Transmembrane helix</keyword>
<proteinExistence type="predicted"/>
<dbReference type="Proteomes" id="UP000253961">
    <property type="component" value="Unassembled WGS sequence"/>
</dbReference>
<reference evidence="2 3" key="1">
    <citation type="submission" date="2018-07" db="EMBL/GenBank/DDBJ databases">
        <title>Pedobacter sp. nov., isolated from soil.</title>
        <authorList>
            <person name="Zhou L.Y."/>
            <person name="Du Z.J."/>
        </authorList>
    </citation>
    <scope>NUCLEOTIDE SEQUENCE [LARGE SCALE GENOMIC DNA]</scope>
    <source>
        <strain evidence="2 3">JDX94</strain>
    </source>
</reference>
<dbReference type="AlphaFoldDB" id="A0A369PP39"/>
<accession>A0A369PP39</accession>
<organism evidence="2 3">
    <name type="scientific">Pedobacter chinensis</name>
    <dbReference type="NCBI Taxonomy" id="2282421"/>
    <lineage>
        <taxon>Bacteria</taxon>
        <taxon>Pseudomonadati</taxon>
        <taxon>Bacteroidota</taxon>
        <taxon>Sphingobacteriia</taxon>
        <taxon>Sphingobacteriales</taxon>
        <taxon>Sphingobacteriaceae</taxon>
        <taxon>Pedobacter</taxon>
    </lineage>
</organism>
<evidence type="ECO:0000313" key="3">
    <source>
        <dbReference type="Proteomes" id="UP000253961"/>
    </source>
</evidence>
<gene>
    <name evidence="2" type="ORF">DU508_21820</name>
</gene>
<protein>
    <submittedName>
        <fullName evidence="2">Uncharacterized protein</fullName>
    </submittedName>
</protein>
<keyword evidence="1" id="KW-0812">Transmembrane</keyword>